<dbReference type="GO" id="GO:0003677">
    <property type="term" value="F:DNA binding"/>
    <property type="evidence" value="ECO:0007669"/>
    <property type="project" value="UniProtKB-KW"/>
</dbReference>
<sequence length="594" mass="68668">MFDGASDQFHQFIASSRNSIPLHHHHLPFPLHASSLLPPSTFPNLTPASFDLYNSTSPPHHQLPAFPFQPNNLLHPLHHHKDEEEEKAQNRCILSMNLDTTQIIPDDHLQIDSWTNDEVLALLRIRSSMECNWFPDFTWEHVSRKLAEIGFKKSADKCKEKFEEESRYFNNNINYTSKDYRFLSELEEVYQSDQHHQNPEVVVTEQIDSNKQQVEPKAIDQLGEMDEIGLSSLEGQLDSNRKEQYAEEELEEEESESAKNIRKRKRDDDDDDYKFEIFKGFCENIVNKMMVQQEEMHNKLLEDMVKRDEENFAREEAWKKQEMDRMNKELEMMAHEQSIAGDKQSSIIEFFKKFASNSLKDPLIIKVPNSSNPVNTLTSSILYSRNPNLEAKPSCTSPTQSNPSVFLSFTDTIIAADQNPNSLPPVEAVASSNPSDHVKDDLGRRWPRDEVLALINLRCNLFNNVSNSNIVVEDKEAGAGNKAPLWERISQRMLELGYKRSAKRCKEKWENINKYFRKTKDIHKRRSLDSRTCPYFQQLSALYNQGKLVIQSERPENNPTGLPETQINASHGEAIGFTMQNVHEEGDTDQKNMN</sequence>
<comment type="caution">
    <text evidence="9">The sequence shown here is derived from an EMBL/GenBank/DDBJ whole genome shotgun (WGS) entry which is preliminary data.</text>
</comment>
<organism evidence="9 10">
    <name type="scientific">Quillaja saponaria</name>
    <name type="common">Soap bark tree</name>
    <dbReference type="NCBI Taxonomy" id="32244"/>
    <lineage>
        <taxon>Eukaryota</taxon>
        <taxon>Viridiplantae</taxon>
        <taxon>Streptophyta</taxon>
        <taxon>Embryophyta</taxon>
        <taxon>Tracheophyta</taxon>
        <taxon>Spermatophyta</taxon>
        <taxon>Magnoliopsida</taxon>
        <taxon>eudicotyledons</taxon>
        <taxon>Gunneridae</taxon>
        <taxon>Pentapetalae</taxon>
        <taxon>rosids</taxon>
        <taxon>fabids</taxon>
        <taxon>Fabales</taxon>
        <taxon>Quillajaceae</taxon>
        <taxon>Quillaja</taxon>
    </lineage>
</organism>
<gene>
    <name evidence="9" type="ORF">O6P43_011196</name>
</gene>
<dbReference type="PANTHER" id="PTHR21654">
    <property type="entry name" value="FI21293P1"/>
    <property type="match status" value="1"/>
</dbReference>
<dbReference type="AlphaFoldDB" id="A0AAD7VF93"/>
<protein>
    <submittedName>
        <fullName evidence="9">Trihelix transcription factor</fullName>
    </submittedName>
</protein>
<dbReference type="PROSITE" id="PS50090">
    <property type="entry name" value="MYB_LIKE"/>
    <property type="match status" value="1"/>
</dbReference>
<feature type="compositionally biased region" description="Acidic residues" evidence="7">
    <location>
        <begin position="246"/>
        <end position="255"/>
    </location>
</feature>
<evidence type="ECO:0000256" key="7">
    <source>
        <dbReference type="SAM" id="MobiDB-lite"/>
    </source>
</evidence>
<evidence type="ECO:0000256" key="6">
    <source>
        <dbReference type="ARBA" id="ARBA00023242"/>
    </source>
</evidence>
<keyword evidence="4" id="KW-0238">DNA-binding</keyword>
<accession>A0AAD7VF93</accession>
<evidence type="ECO:0000259" key="8">
    <source>
        <dbReference type="PROSITE" id="PS50090"/>
    </source>
</evidence>
<keyword evidence="6" id="KW-0539">Nucleus</keyword>
<evidence type="ECO:0000256" key="5">
    <source>
        <dbReference type="ARBA" id="ARBA00023163"/>
    </source>
</evidence>
<dbReference type="GO" id="GO:0005634">
    <property type="term" value="C:nucleus"/>
    <property type="evidence" value="ECO:0007669"/>
    <property type="project" value="UniProtKB-SubCell"/>
</dbReference>
<feature type="region of interest" description="Disordered" evidence="7">
    <location>
        <begin position="231"/>
        <end position="266"/>
    </location>
</feature>
<keyword evidence="5" id="KW-0804">Transcription</keyword>
<evidence type="ECO:0000256" key="1">
    <source>
        <dbReference type="ARBA" id="ARBA00004123"/>
    </source>
</evidence>
<evidence type="ECO:0000256" key="4">
    <source>
        <dbReference type="ARBA" id="ARBA00023125"/>
    </source>
</evidence>
<keyword evidence="3" id="KW-0805">Transcription regulation</keyword>
<dbReference type="CDD" id="cd12203">
    <property type="entry name" value="GT1"/>
    <property type="match status" value="1"/>
</dbReference>
<evidence type="ECO:0000313" key="10">
    <source>
        <dbReference type="Proteomes" id="UP001163823"/>
    </source>
</evidence>
<evidence type="ECO:0000313" key="9">
    <source>
        <dbReference type="EMBL" id="KAJ7973464.1"/>
    </source>
</evidence>
<comment type="subcellular location">
    <subcellularLocation>
        <location evidence="1">Nucleus</location>
    </subcellularLocation>
</comment>
<dbReference type="Pfam" id="PF13837">
    <property type="entry name" value="Myb_DNA-bind_4"/>
    <property type="match status" value="2"/>
</dbReference>
<evidence type="ECO:0000256" key="2">
    <source>
        <dbReference type="ARBA" id="ARBA00022737"/>
    </source>
</evidence>
<reference evidence="9" key="1">
    <citation type="journal article" date="2023" name="Science">
        <title>Elucidation of the pathway for biosynthesis of saponin adjuvants from the soapbark tree.</title>
        <authorList>
            <person name="Reed J."/>
            <person name="Orme A."/>
            <person name="El-Demerdash A."/>
            <person name="Owen C."/>
            <person name="Martin L.B.B."/>
            <person name="Misra R.C."/>
            <person name="Kikuchi S."/>
            <person name="Rejzek M."/>
            <person name="Martin A.C."/>
            <person name="Harkess A."/>
            <person name="Leebens-Mack J."/>
            <person name="Louveau T."/>
            <person name="Stephenson M.J."/>
            <person name="Osbourn A."/>
        </authorList>
    </citation>
    <scope>NUCLEOTIDE SEQUENCE</scope>
    <source>
        <strain evidence="9">S10</strain>
    </source>
</reference>
<keyword evidence="2" id="KW-0677">Repeat</keyword>
<name>A0AAD7VF93_QUISA</name>
<proteinExistence type="predicted"/>
<dbReference type="Proteomes" id="UP001163823">
    <property type="component" value="Chromosome 4"/>
</dbReference>
<evidence type="ECO:0000256" key="3">
    <source>
        <dbReference type="ARBA" id="ARBA00023015"/>
    </source>
</evidence>
<dbReference type="EMBL" id="JARAOO010000004">
    <property type="protein sequence ID" value="KAJ7973464.1"/>
    <property type="molecule type" value="Genomic_DNA"/>
</dbReference>
<feature type="domain" description="Myb-like" evidence="8">
    <location>
        <begin position="445"/>
        <end position="513"/>
    </location>
</feature>
<dbReference type="FunFam" id="1.10.10.60:FF:000061">
    <property type="entry name" value="Trihelix transcription factor GT-2"/>
    <property type="match status" value="1"/>
</dbReference>
<dbReference type="InterPro" id="IPR044822">
    <property type="entry name" value="Myb_DNA-bind_4"/>
</dbReference>
<dbReference type="InterPro" id="IPR001005">
    <property type="entry name" value="SANT/Myb"/>
</dbReference>
<dbReference type="PANTHER" id="PTHR21654:SF61">
    <property type="entry name" value="TRIHELIX TRANSCRIPTION FACTOR GTL2"/>
    <property type="match status" value="1"/>
</dbReference>
<dbReference type="GO" id="GO:0006355">
    <property type="term" value="P:regulation of DNA-templated transcription"/>
    <property type="evidence" value="ECO:0007669"/>
    <property type="project" value="UniProtKB-ARBA"/>
</dbReference>
<keyword evidence="10" id="KW-1185">Reference proteome</keyword>
<dbReference type="Gene3D" id="1.10.10.60">
    <property type="entry name" value="Homeodomain-like"/>
    <property type="match status" value="2"/>
</dbReference>
<dbReference type="KEGG" id="qsa:O6P43_011196"/>